<reference evidence="2 3" key="1">
    <citation type="submission" date="2019-11" db="EMBL/GenBank/DDBJ databases">
        <title>Whole genome sequence of Oryza granulata.</title>
        <authorList>
            <person name="Li W."/>
        </authorList>
    </citation>
    <scope>NUCLEOTIDE SEQUENCE [LARGE SCALE GENOMIC DNA]</scope>
    <source>
        <strain evidence="3">cv. Menghai</strain>
        <tissue evidence="2">Leaf</tissue>
    </source>
</reference>
<name>A0A6G1EUW5_9ORYZ</name>
<organism evidence="2 3">
    <name type="scientific">Oryza meyeriana var. granulata</name>
    <dbReference type="NCBI Taxonomy" id="110450"/>
    <lineage>
        <taxon>Eukaryota</taxon>
        <taxon>Viridiplantae</taxon>
        <taxon>Streptophyta</taxon>
        <taxon>Embryophyta</taxon>
        <taxon>Tracheophyta</taxon>
        <taxon>Spermatophyta</taxon>
        <taxon>Magnoliopsida</taxon>
        <taxon>Liliopsida</taxon>
        <taxon>Poales</taxon>
        <taxon>Poaceae</taxon>
        <taxon>BOP clade</taxon>
        <taxon>Oryzoideae</taxon>
        <taxon>Oryzeae</taxon>
        <taxon>Oryzinae</taxon>
        <taxon>Oryza</taxon>
        <taxon>Oryza meyeriana</taxon>
    </lineage>
</organism>
<dbReference type="Proteomes" id="UP000479710">
    <property type="component" value="Unassembled WGS sequence"/>
</dbReference>
<feature type="compositionally biased region" description="Basic and acidic residues" evidence="1">
    <location>
        <begin position="9"/>
        <end position="21"/>
    </location>
</feature>
<evidence type="ECO:0000313" key="2">
    <source>
        <dbReference type="EMBL" id="KAF0928424.1"/>
    </source>
</evidence>
<accession>A0A6G1EUW5</accession>
<comment type="caution">
    <text evidence="2">The sequence shown here is derived from an EMBL/GenBank/DDBJ whole genome shotgun (WGS) entry which is preliminary data.</text>
</comment>
<proteinExistence type="predicted"/>
<gene>
    <name evidence="2" type="ORF">E2562_003241</name>
</gene>
<evidence type="ECO:0000256" key="1">
    <source>
        <dbReference type="SAM" id="MobiDB-lite"/>
    </source>
</evidence>
<sequence>MPKLHRRLCKEERQHDARVEDANGTGIEEEHERGACFEQGAKHAHPSASPISKNTCLDSFKSATCK</sequence>
<dbReference type="EMBL" id="SPHZ02000002">
    <property type="protein sequence ID" value="KAF0928424.1"/>
    <property type="molecule type" value="Genomic_DNA"/>
</dbReference>
<dbReference type="AlphaFoldDB" id="A0A6G1EUW5"/>
<evidence type="ECO:0000313" key="3">
    <source>
        <dbReference type="Proteomes" id="UP000479710"/>
    </source>
</evidence>
<protein>
    <submittedName>
        <fullName evidence="2">Uncharacterized protein</fullName>
    </submittedName>
</protein>
<keyword evidence="3" id="KW-1185">Reference proteome</keyword>
<feature type="region of interest" description="Disordered" evidence="1">
    <location>
        <begin position="1"/>
        <end position="53"/>
    </location>
</feature>